<dbReference type="EMBL" id="JBANAX010000072">
    <property type="protein sequence ID" value="KAL1223521.1"/>
    <property type="molecule type" value="Genomic_DNA"/>
</dbReference>
<proteinExistence type="predicted"/>
<dbReference type="PANTHER" id="PTHR48258">
    <property type="entry name" value="DUF4218 DOMAIN-CONTAINING PROTEIN-RELATED"/>
    <property type="match status" value="1"/>
</dbReference>
<dbReference type="Pfam" id="PF13952">
    <property type="entry name" value="DUF4216"/>
    <property type="match status" value="1"/>
</dbReference>
<evidence type="ECO:0000313" key="3">
    <source>
        <dbReference type="Proteomes" id="UP001558713"/>
    </source>
</evidence>
<name>A0ABD1C221_CARAN</name>
<comment type="caution">
    <text evidence="2">The sequence shown here is derived from an EMBL/GenBank/DDBJ whole genome shotgun (WGS) entry which is preliminary data.</text>
</comment>
<sequence length="193" mass="21924">MYCIRRHVFSRKSTTRVRKTVNYGVLVKTPSVDNYGEISDIIEVEYPGLANLKCVMFICEWYDPTYGQRMKVTKFGETHINSSRRLGKYDPFILASQADQVCYLPYPRVVNINDPWISVTQINPRSRIAGTIYDEPLQQPFASMPTQTQTSTSQVPLVGEEVLVEELPVEADEEGSVEFVGSSSQEIRVFLGE</sequence>
<reference evidence="2 3" key="1">
    <citation type="submission" date="2024-04" db="EMBL/GenBank/DDBJ databases">
        <title>Genome assembly C_amara_ONT_v2.</title>
        <authorList>
            <person name="Yant L."/>
            <person name="Moore C."/>
            <person name="Slenker M."/>
        </authorList>
    </citation>
    <scope>NUCLEOTIDE SEQUENCE [LARGE SCALE GENOMIC DNA]</scope>
    <source>
        <tissue evidence="2">Leaf</tissue>
    </source>
</reference>
<evidence type="ECO:0000259" key="1">
    <source>
        <dbReference type="Pfam" id="PF13952"/>
    </source>
</evidence>
<dbReference type="AlphaFoldDB" id="A0ABD1C221"/>
<evidence type="ECO:0000313" key="2">
    <source>
        <dbReference type="EMBL" id="KAL1223521.1"/>
    </source>
</evidence>
<accession>A0ABD1C221</accession>
<gene>
    <name evidence="2" type="ORF">V5N11_035996</name>
</gene>
<dbReference type="PANTHER" id="PTHR48258:SF3">
    <property type="entry name" value="FK506-BINDING PROTEIN 4-LIKE ISOFORM X1"/>
    <property type="match status" value="1"/>
</dbReference>
<organism evidence="2 3">
    <name type="scientific">Cardamine amara subsp. amara</name>
    <dbReference type="NCBI Taxonomy" id="228776"/>
    <lineage>
        <taxon>Eukaryota</taxon>
        <taxon>Viridiplantae</taxon>
        <taxon>Streptophyta</taxon>
        <taxon>Embryophyta</taxon>
        <taxon>Tracheophyta</taxon>
        <taxon>Spermatophyta</taxon>
        <taxon>Magnoliopsida</taxon>
        <taxon>eudicotyledons</taxon>
        <taxon>Gunneridae</taxon>
        <taxon>Pentapetalae</taxon>
        <taxon>rosids</taxon>
        <taxon>malvids</taxon>
        <taxon>Brassicales</taxon>
        <taxon>Brassicaceae</taxon>
        <taxon>Cardamineae</taxon>
        <taxon>Cardamine</taxon>
    </lineage>
</organism>
<protein>
    <recommendedName>
        <fullName evidence="1">DUF4216 domain-containing protein</fullName>
    </recommendedName>
</protein>
<dbReference type="Proteomes" id="UP001558713">
    <property type="component" value="Unassembled WGS sequence"/>
</dbReference>
<dbReference type="InterPro" id="IPR025312">
    <property type="entry name" value="DUF4216"/>
</dbReference>
<feature type="domain" description="DUF4216" evidence="1">
    <location>
        <begin position="42"/>
        <end position="109"/>
    </location>
</feature>
<keyword evidence="3" id="KW-1185">Reference proteome</keyword>